<feature type="domain" description="YdbS-like PH" evidence="3">
    <location>
        <begin position="81"/>
        <end position="158"/>
    </location>
</feature>
<protein>
    <recommendedName>
        <fullName evidence="3">YdbS-like PH domain-containing protein</fullName>
    </recommendedName>
</protein>
<dbReference type="AlphaFoldDB" id="A0A3E2DA70"/>
<evidence type="ECO:0000313" key="4">
    <source>
        <dbReference type="EMBL" id="RFT42287.1"/>
    </source>
</evidence>
<name>A0A3E2DA70_9ACTN</name>
<comment type="caution">
    <text evidence="4">The sequence shown here is derived from an EMBL/GenBank/DDBJ whole genome shotgun (WGS) entry which is preliminary data.</text>
</comment>
<feature type="domain" description="YdbS-like PH" evidence="3">
    <location>
        <begin position="268"/>
        <end position="319"/>
    </location>
</feature>
<gene>
    <name evidence="4" type="ORF">CHT91_11360</name>
</gene>
<reference evidence="4 5" key="1">
    <citation type="submission" date="2017-07" db="EMBL/GenBank/DDBJ databases">
        <authorList>
            <person name="Sun Z.S."/>
            <person name="Albrecht U."/>
            <person name="Echele G."/>
            <person name="Lee C.C."/>
        </authorList>
    </citation>
    <scope>NUCLEOTIDE SEQUENCE [LARGE SCALE GENOMIC DNA]</scope>
    <source>
        <strain evidence="4 5">P16-029</strain>
    </source>
</reference>
<sequence>MPSAPVAEQPASAEAVERRPHWATPLVRGWMVIAAAAFILLKQLLEDGKDLMSLSLRDLGIGGSIVVIVAILQIVVGAFVWATTRFHIDEEEVRIEHRFITHESDRLALSKIQGVDVVQPFAARIVGLASLNIDVGASSSKKIEFLKRHEAYELRDLLISRAHHDAAQSHAGRAGDGVGSQWWDRRRDEHEIVSVTAKRALVAGFLSMTFLIQLLALIVSIVISVANDQPLGVAAILALLLTMIGVVWKQLDAAWKFSLLRSGGALKAVHGLTSLTTRTVPVRRVQAVEVSTPLLWRPLGVSRITMTVLGGAGLSDVEQSTVLLPIGDDEQVRAALDALWPGFRLDSVHLNGIPKRARWFRWFDQTVIAWGFDEEVVVTRKGLFNRTLSVVPHARSQSVRLTQGPLQRRLGLADFYVDTSSGPVTVSCSNLDATAARTFAIGQMDRTRAARARELSPTEHPATGVATRQELPALS</sequence>
<feature type="transmembrane region" description="Helical" evidence="2">
    <location>
        <begin position="231"/>
        <end position="251"/>
    </location>
</feature>
<accession>A0A3E2DA70</accession>
<dbReference type="PANTHER" id="PTHR34473">
    <property type="entry name" value="UPF0699 TRANSMEMBRANE PROTEIN YDBS"/>
    <property type="match status" value="1"/>
</dbReference>
<dbReference type="InterPro" id="IPR014529">
    <property type="entry name" value="UCP026631"/>
</dbReference>
<feature type="region of interest" description="Disordered" evidence="1">
    <location>
        <begin position="453"/>
        <end position="475"/>
    </location>
</feature>
<keyword evidence="2" id="KW-0472">Membrane</keyword>
<organism evidence="4 5">
    <name type="scientific">Cutibacterium avidum</name>
    <dbReference type="NCBI Taxonomy" id="33010"/>
    <lineage>
        <taxon>Bacteria</taxon>
        <taxon>Bacillati</taxon>
        <taxon>Actinomycetota</taxon>
        <taxon>Actinomycetes</taxon>
        <taxon>Propionibacteriales</taxon>
        <taxon>Propionibacteriaceae</taxon>
        <taxon>Cutibacterium</taxon>
    </lineage>
</organism>
<dbReference type="Pfam" id="PF03703">
    <property type="entry name" value="bPH_2"/>
    <property type="match status" value="3"/>
</dbReference>
<keyword evidence="2" id="KW-0812">Transmembrane</keyword>
<feature type="transmembrane region" description="Helical" evidence="2">
    <location>
        <begin position="22"/>
        <end position="41"/>
    </location>
</feature>
<dbReference type="PIRSF" id="PIRSF026631">
    <property type="entry name" value="UCP026631"/>
    <property type="match status" value="1"/>
</dbReference>
<dbReference type="InterPro" id="IPR005182">
    <property type="entry name" value="YdbS-like_PH"/>
</dbReference>
<dbReference type="PANTHER" id="PTHR34473:SF2">
    <property type="entry name" value="UPF0699 TRANSMEMBRANE PROTEIN YDBT"/>
    <property type="match status" value="1"/>
</dbReference>
<feature type="domain" description="YdbS-like PH" evidence="3">
    <location>
        <begin position="371"/>
        <end position="426"/>
    </location>
</feature>
<feature type="transmembrane region" description="Helical" evidence="2">
    <location>
        <begin position="200"/>
        <end position="225"/>
    </location>
</feature>
<proteinExistence type="predicted"/>
<dbReference type="EMBL" id="NOWI01000011">
    <property type="protein sequence ID" value="RFT42287.1"/>
    <property type="molecule type" value="Genomic_DNA"/>
</dbReference>
<evidence type="ECO:0000313" key="5">
    <source>
        <dbReference type="Proteomes" id="UP000259211"/>
    </source>
</evidence>
<keyword evidence="2" id="KW-1133">Transmembrane helix</keyword>
<dbReference type="Proteomes" id="UP000259211">
    <property type="component" value="Unassembled WGS sequence"/>
</dbReference>
<evidence type="ECO:0000259" key="3">
    <source>
        <dbReference type="Pfam" id="PF03703"/>
    </source>
</evidence>
<evidence type="ECO:0000256" key="2">
    <source>
        <dbReference type="SAM" id="Phobius"/>
    </source>
</evidence>
<evidence type="ECO:0000256" key="1">
    <source>
        <dbReference type="SAM" id="MobiDB-lite"/>
    </source>
</evidence>
<feature type="transmembrane region" description="Helical" evidence="2">
    <location>
        <begin position="61"/>
        <end position="82"/>
    </location>
</feature>